<evidence type="ECO:0000256" key="2">
    <source>
        <dbReference type="ARBA" id="ARBA00022801"/>
    </source>
</evidence>
<feature type="non-terminal residue" evidence="7">
    <location>
        <position position="1"/>
    </location>
</feature>
<dbReference type="PROSITE" id="PS51192">
    <property type="entry name" value="HELICASE_ATP_BIND_1"/>
    <property type="match status" value="1"/>
</dbReference>
<dbReference type="PANTHER" id="PTHR47963:SF3">
    <property type="entry name" value="DEAD-BOX ATP-DEPENDENT RNA HELICASE 47, MITOCHONDRIAL"/>
    <property type="match status" value="1"/>
</dbReference>
<dbReference type="InterPro" id="IPR044742">
    <property type="entry name" value="DEAD/DEAH_RhlB"/>
</dbReference>
<dbReference type="SUPFAM" id="SSF52540">
    <property type="entry name" value="P-loop containing nucleoside triphosphate hydrolases"/>
    <property type="match status" value="1"/>
</dbReference>
<dbReference type="PROSITE" id="PS51194">
    <property type="entry name" value="HELICASE_CTER"/>
    <property type="match status" value="1"/>
</dbReference>
<keyword evidence="3" id="KW-0347">Helicase</keyword>
<dbReference type="STRING" id="3068.D8UFL9"/>
<dbReference type="GeneID" id="9626878"/>
<dbReference type="InterPro" id="IPR050547">
    <property type="entry name" value="DEAD_box_RNA_helicases"/>
</dbReference>
<dbReference type="InterPro" id="IPR027417">
    <property type="entry name" value="P-loop_NTPase"/>
</dbReference>
<evidence type="ECO:0008006" key="9">
    <source>
        <dbReference type="Google" id="ProtNLM"/>
    </source>
</evidence>
<sequence length="473" mass="49169">VTRPSPIQAAALPAVLSGANCAIQSYTGSGKTLSYLLPALTLALRRAERLAADPTTPRRGNVPDVLVVAPSQELAMQIVRVAKSLMPDNVRRYAVQQVIGGANPKRQAEALALVPGPLVVVGTPGECFCFWYTLYLAAASLPPPPPGPPSPPQADQLLASAFAEDINHISDHCGRRAPPRGGAVGEVGVGGGSAACLRQTVLVSATLTPRVLSRSARWCPDPRFVSAGAVPAVVAAAEGTPGAAGGGKEGEVNPAWGWGLVPTMPPQLAHYFMVVEPRHKVDALRRAVHALGVQRALVFMNFQQRLQDAQFKLQARGMKAAALHGEMPRLARANLLNDFRRGRLRALVVSDVAARGLDVPSCDAVFHLELPSSAAHYAHRAGRTGRLSAALAAAAAAEAAEAAAVRPPATATAAAAAGLEDFFAQAAGTVITIVSPSERFVVDKLAAQLGVPLLVGEGAKVQLGGVFFVREGE</sequence>
<dbReference type="EMBL" id="GL378394">
    <property type="protein sequence ID" value="EFJ41525.1"/>
    <property type="molecule type" value="Genomic_DNA"/>
</dbReference>
<dbReference type="eggNOG" id="KOG0327">
    <property type="taxonomic scope" value="Eukaryota"/>
</dbReference>
<accession>D8UFL9</accession>
<reference evidence="7 8" key="1">
    <citation type="journal article" date="2010" name="Science">
        <title>Genomic analysis of organismal complexity in the multicellular green alga Volvox carteri.</title>
        <authorList>
            <person name="Prochnik S.E."/>
            <person name="Umen J."/>
            <person name="Nedelcu A.M."/>
            <person name="Hallmann A."/>
            <person name="Miller S.M."/>
            <person name="Nishii I."/>
            <person name="Ferris P."/>
            <person name="Kuo A."/>
            <person name="Mitros T."/>
            <person name="Fritz-Laylin L.K."/>
            <person name="Hellsten U."/>
            <person name="Chapman J."/>
            <person name="Simakov O."/>
            <person name="Rensing S.A."/>
            <person name="Terry A."/>
            <person name="Pangilinan J."/>
            <person name="Kapitonov V."/>
            <person name="Jurka J."/>
            <person name="Salamov A."/>
            <person name="Shapiro H."/>
            <person name="Schmutz J."/>
            <person name="Grimwood J."/>
            <person name="Lindquist E."/>
            <person name="Lucas S."/>
            <person name="Grigoriev I.V."/>
            <person name="Schmitt R."/>
            <person name="Kirk D."/>
            <person name="Rokhsar D.S."/>
        </authorList>
    </citation>
    <scope>NUCLEOTIDE SEQUENCE [LARGE SCALE GENOMIC DNA]</scope>
    <source>
        <strain evidence="8">f. Nagariensis / Eve</strain>
    </source>
</reference>
<dbReference type="InterPro" id="IPR014001">
    <property type="entry name" value="Helicase_ATP-bd"/>
</dbReference>
<dbReference type="FunCoup" id="D8UFL9">
    <property type="interactions" value="504"/>
</dbReference>
<protein>
    <recommendedName>
        <fullName evidence="9">DEAD/DEAH box helicase</fullName>
    </recommendedName>
</protein>
<evidence type="ECO:0000313" key="8">
    <source>
        <dbReference type="Proteomes" id="UP000001058"/>
    </source>
</evidence>
<dbReference type="InterPro" id="IPR011545">
    <property type="entry name" value="DEAD/DEAH_box_helicase_dom"/>
</dbReference>
<dbReference type="KEGG" id="vcn:VOLCADRAFT_68157"/>
<evidence type="ECO:0000259" key="6">
    <source>
        <dbReference type="PROSITE" id="PS51194"/>
    </source>
</evidence>
<organism evidence="8">
    <name type="scientific">Volvox carteri f. nagariensis</name>
    <dbReference type="NCBI Taxonomy" id="3068"/>
    <lineage>
        <taxon>Eukaryota</taxon>
        <taxon>Viridiplantae</taxon>
        <taxon>Chlorophyta</taxon>
        <taxon>core chlorophytes</taxon>
        <taxon>Chlorophyceae</taxon>
        <taxon>CS clade</taxon>
        <taxon>Chlamydomonadales</taxon>
        <taxon>Volvocaceae</taxon>
        <taxon>Volvox</taxon>
    </lineage>
</organism>
<dbReference type="Pfam" id="PF00271">
    <property type="entry name" value="Helicase_C"/>
    <property type="match status" value="1"/>
</dbReference>
<dbReference type="InterPro" id="IPR001650">
    <property type="entry name" value="Helicase_C-like"/>
</dbReference>
<dbReference type="GO" id="GO:0003723">
    <property type="term" value="F:RNA binding"/>
    <property type="evidence" value="ECO:0007669"/>
    <property type="project" value="TreeGrafter"/>
</dbReference>
<evidence type="ECO:0000313" key="7">
    <source>
        <dbReference type="EMBL" id="EFJ41525.1"/>
    </source>
</evidence>
<dbReference type="GO" id="GO:0005524">
    <property type="term" value="F:ATP binding"/>
    <property type="evidence" value="ECO:0007669"/>
    <property type="project" value="UniProtKB-KW"/>
</dbReference>
<keyword evidence="4" id="KW-0067">ATP-binding</keyword>
<dbReference type="SMART" id="SM00490">
    <property type="entry name" value="HELICc"/>
    <property type="match status" value="1"/>
</dbReference>
<keyword evidence="8" id="KW-1185">Reference proteome</keyword>
<evidence type="ECO:0000259" key="5">
    <source>
        <dbReference type="PROSITE" id="PS51192"/>
    </source>
</evidence>
<keyword evidence="1" id="KW-0547">Nucleotide-binding</keyword>
<dbReference type="AlphaFoldDB" id="D8UFL9"/>
<evidence type="ECO:0000256" key="4">
    <source>
        <dbReference type="ARBA" id="ARBA00022840"/>
    </source>
</evidence>
<name>D8UFL9_VOLCA</name>
<keyword evidence="2" id="KW-0378">Hydrolase</keyword>
<dbReference type="InParanoid" id="D8UFL9"/>
<dbReference type="RefSeq" id="XP_002957470.1">
    <property type="nucleotide sequence ID" value="XM_002957424.1"/>
</dbReference>
<dbReference type="Pfam" id="PF00270">
    <property type="entry name" value="DEAD"/>
    <property type="match status" value="1"/>
</dbReference>
<evidence type="ECO:0000256" key="3">
    <source>
        <dbReference type="ARBA" id="ARBA00022806"/>
    </source>
</evidence>
<dbReference type="GO" id="GO:0003724">
    <property type="term" value="F:RNA helicase activity"/>
    <property type="evidence" value="ECO:0007669"/>
    <property type="project" value="TreeGrafter"/>
</dbReference>
<evidence type="ECO:0000256" key="1">
    <source>
        <dbReference type="ARBA" id="ARBA00022741"/>
    </source>
</evidence>
<dbReference type="PANTHER" id="PTHR47963">
    <property type="entry name" value="DEAD-BOX ATP-DEPENDENT RNA HELICASE 47, MITOCHONDRIAL"/>
    <property type="match status" value="1"/>
</dbReference>
<gene>
    <name evidence="7" type="ORF">VOLCADRAFT_68157</name>
</gene>
<feature type="domain" description="Helicase C-terminal" evidence="6">
    <location>
        <begin position="283"/>
        <end position="467"/>
    </location>
</feature>
<proteinExistence type="predicted"/>
<dbReference type="SMART" id="SM00487">
    <property type="entry name" value="DEXDc"/>
    <property type="match status" value="1"/>
</dbReference>
<dbReference type="GO" id="GO:0016787">
    <property type="term" value="F:hydrolase activity"/>
    <property type="evidence" value="ECO:0007669"/>
    <property type="project" value="UniProtKB-KW"/>
</dbReference>
<dbReference type="CDD" id="cd18787">
    <property type="entry name" value="SF2_C_DEAD"/>
    <property type="match status" value="1"/>
</dbReference>
<dbReference type="OrthoDB" id="10256233at2759"/>
<feature type="domain" description="Helicase ATP-binding" evidence="5">
    <location>
        <begin position="12"/>
        <end position="225"/>
    </location>
</feature>
<dbReference type="CDD" id="cd00268">
    <property type="entry name" value="DEADc"/>
    <property type="match status" value="1"/>
</dbReference>
<dbReference type="Gene3D" id="3.40.50.300">
    <property type="entry name" value="P-loop containing nucleotide triphosphate hydrolases"/>
    <property type="match status" value="2"/>
</dbReference>
<dbReference type="Proteomes" id="UP000001058">
    <property type="component" value="Unassembled WGS sequence"/>
</dbReference>